<accession>A0A136J2L7</accession>
<dbReference type="OrthoDB" id="5357075at2759"/>
<dbReference type="AlphaFoldDB" id="A0A136J2L7"/>
<feature type="compositionally biased region" description="Polar residues" evidence="1">
    <location>
        <begin position="162"/>
        <end position="177"/>
    </location>
</feature>
<keyword evidence="3" id="KW-1185">Reference proteome</keyword>
<protein>
    <submittedName>
        <fullName evidence="2">Uncharacterized protein</fullName>
    </submittedName>
</protein>
<dbReference type="InParanoid" id="A0A136J2L7"/>
<feature type="region of interest" description="Disordered" evidence="1">
    <location>
        <begin position="155"/>
        <end position="177"/>
    </location>
</feature>
<dbReference type="STRING" id="196109.A0A136J2L7"/>
<organism evidence="2 3">
    <name type="scientific">Microdochium bolleyi</name>
    <dbReference type="NCBI Taxonomy" id="196109"/>
    <lineage>
        <taxon>Eukaryota</taxon>
        <taxon>Fungi</taxon>
        <taxon>Dikarya</taxon>
        <taxon>Ascomycota</taxon>
        <taxon>Pezizomycotina</taxon>
        <taxon>Sordariomycetes</taxon>
        <taxon>Xylariomycetidae</taxon>
        <taxon>Xylariales</taxon>
        <taxon>Microdochiaceae</taxon>
        <taxon>Microdochium</taxon>
    </lineage>
</organism>
<name>A0A136J2L7_9PEZI</name>
<reference evidence="3" key="1">
    <citation type="submission" date="2016-02" db="EMBL/GenBank/DDBJ databases">
        <title>Draft genome sequence of Microdochium bolleyi, a fungal endophyte of beachgrass.</title>
        <authorList>
            <consortium name="DOE Joint Genome Institute"/>
            <person name="David A.S."/>
            <person name="May G."/>
            <person name="Haridas S."/>
            <person name="Lim J."/>
            <person name="Wang M."/>
            <person name="Labutti K."/>
            <person name="Lipzen A."/>
            <person name="Barry K."/>
            <person name="Grigoriev I.V."/>
        </authorList>
    </citation>
    <scope>NUCLEOTIDE SEQUENCE [LARGE SCALE GENOMIC DNA]</scope>
    <source>
        <strain evidence="3">J235TASD1</strain>
    </source>
</reference>
<evidence type="ECO:0000256" key="1">
    <source>
        <dbReference type="SAM" id="MobiDB-lite"/>
    </source>
</evidence>
<sequence length="273" mass="31285">MNTQDELAALFAQNLTLHQPYPARFAVEQPVTPQPAPEPIVYSISQHYNHSAHVVREVPPAPEVQRPSSEPPQVQQPTPEMILREYGVDPSALSAPQLELFKTAEDEQKMRLIELWRICPPTNHQIDAVIALNSTTVAQEELLAQRRYEQAVQEEETRKRQSLQSINSLDGTPLTPVQTEHGQWQATSDSEPYMMSGYEALARREYEESARKAEQQAMMQPKKVYNHFGSAPATQQYRTATDPIYNVHNNDDWIRQQMENNYGAYQMDSAMHW</sequence>
<dbReference type="Proteomes" id="UP000070501">
    <property type="component" value="Unassembled WGS sequence"/>
</dbReference>
<gene>
    <name evidence="2" type="ORF">Micbo1qcDRAFT_163229</name>
</gene>
<dbReference type="EMBL" id="KQ964250">
    <property type="protein sequence ID" value="KXJ91490.1"/>
    <property type="molecule type" value="Genomic_DNA"/>
</dbReference>
<evidence type="ECO:0000313" key="2">
    <source>
        <dbReference type="EMBL" id="KXJ91490.1"/>
    </source>
</evidence>
<proteinExistence type="predicted"/>
<evidence type="ECO:0000313" key="3">
    <source>
        <dbReference type="Proteomes" id="UP000070501"/>
    </source>
</evidence>